<dbReference type="SUPFAM" id="SSF57997">
    <property type="entry name" value="Tropomyosin"/>
    <property type="match status" value="1"/>
</dbReference>
<name>A0A9X0A0I3_9CNID</name>
<evidence type="ECO:0000256" key="1">
    <source>
        <dbReference type="SAM" id="Coils"/>
    </source>
</evidence>
<organism evidence="2 3">
    <name type="scientific">Desmophyllum pertusum</name>
    <dbReference type="NCBI Taxonomy" id="174260"/>
    <lineage>
        <taxon>Eukaryota</taxon>
        <taxon>Metazoa</taxon>
        <taxon>Cnidaria</taxon>
        <taxon>Anthozoa</taxon>
        <taxon>Hexacorallia</taxon>
        <taxon>Scleractinia</taxon>
        <taxon>Caryophylliina</taxon>
        <taxon>Caryophylliidae</taxon>
        <taxon>Desmophyllum</taxon>
    </lineage>
</organism>
<dbReference type="Gene3D" id="1.20.5.2280">
    <property type="match status" value="2"/>
</dbReference>
<dbReference type="PANTHER" id="PTHR46312">
    <property type="entry name" value="NACHT DOMAIN-CONTAINING PROTEIN"/>
    <property type="match status" value="1"/>
</dbReference>
<dbReference type="AlphaFoldDB" id="A0A9X0A0I3"/>
<dbReference type="PANTHER" id="PTHR46312:SF2">
    <property type="entry name" value="NUCLEOTIDE-BINDING OLIGOMERIZATION DOMAIN-CONTAINING PROTEIN 2-LIKE"/>
    <property type="match status" value="1"/>
</dbReference>
<proteinExistence type="predicted"/>
<sequence length="508" mass="57830">MGHAVDQNLLSLVQQDVKELIDKYTKTEAEQSAIQESLDQQRTEQIEMQNTVASLQDQQSSTIVHLEEHDEQLEAVMELMKENKGILETLVSVEKTLSEELMNRVQDVEKGLGETDDRMKQLKKDVSETGNKMEQLEQGFAKTDDKVEQLEKDFSETGGKMEQLEQGFAKTDDKVEQLEQGFAKTDDKVEQLEKDVCETGGKMEQLEHDDKVEQLEQGFAKTDDKVEQLEQGFAKTDDKVEQLEQGFAKTDNKVEQLEQGFAKTDDKVEQLEKDVSETGGKVKQLEQEVRSQRMKENKPEASPVETFDLKTCQSKLAKHYQKTAKVPTTVWSSICELELDQIYTRLSWVKEEQTPAGSSQEELGHYTEMFTEKTKNGFVPKRILVRGQTGIGKTTFVKKLLVDWSNLDDAKMEEKQKDALRKFELVVAVTLKEVSKCQTLKEVITCSRLFPKDEESLTDDLLCYIRKNQEKVLLCLTVMTSIALEATPKSSMTAEATLQSTKYSTEII</sequence>
<gene>
    <name evidence="2" type="ORF">OS493_031653</name>
</gene>
<evidence type="ECO:0000313" key="2">
    <source>
        <dbReference type="EMBL" id="KAJ7389409.1"/>
    </source>
</evidence>
<dbReference type="InterPro" id="IPR027417">
    <property type="entry name" value="P-loop_NTPase"/>
</dbReference>
<evidence type="ECO:0000313" key="3">
    <source>
        <dbReference type="Proteomes" id="UP001163046"/>
    </source>
</evidence>
<feature type="coiled-coil region" evidence="1">
    <location>
        <begin position="10"/>
        <end position="288"/>
    </location>
</feature>
<dbReference type="Proteomes" id="UP001163046">
    <property type="component" value="Unassembled WGS sequence"/>
</dbReference>
<keyword evidence="3" id="KW-1185">Reference proteome</keyword>
<keyword evidence="1" id="KW-0175">Coiled coil</keyword>
<protein>
    <submittedName>
        <fullName evidence="2">Uncharacterized protein</fullName>
    </submittedName>
</protein>
<comment type="caution">
    <text evidence="2">The sequence shown here is derived from an EMBL/GenBank/DDBJ whole genome shotgun (WGS) entry which is preliminary data.</text>
</comment>
<dbReference type="Gene3D" id="1.20.5.170">
    <property type="match status" value="2"/>
</dbReference>
<accession>A0A9X0A0I3</accession>
<dbReference type="Gene3D" id="3.40.50.300">
    <property type="entry name" value="P-loop containing nucleotide triphosphate hydrolases"/>
    <property type="match status" value="1"/>
</dbReference>
<dbReference type="OrthoDB" id="120976at2759"/>
<reference evidence="2" key="1">
    <citation type="submission" date="2023-01" db="EMBL/GenBank/DDBJ databases">
        <title>Genome assembly of the deep-sea coral Lophelia pertusa.</title>
        <authorList>
            <person name="Herrera S."/>
            <person name="Cordes E."/>
        </authorList>
    </citation>
    <scope>NUCLEOTIDE SEQUENCE</scope>
    <source>
        <strain evidence="2">USNM1676648</strain>
        <tissue evidence="2">Polyp</tissue>
    </source>
</reference>
<dbReference type="EMBL" id="MU825433">
    <property type="protein sequence ID" value="KAJ7389409.1"/>
    <property type="molecule type" value="Genomic_DNA"/>
</dbReference>